<name>A0A1G6KUX0_9ACTN</name>
<dbReference type="Proteomes" id="UP000198528">
    <property type="component" value="Unassembled WGS sequence"/>
</dbReference>
<feature type="transmembrane region" description="Helical" evidence="7">
    <location>
        <begin position="99"/>
        <end position="121"/>
    </location>
</feature>
<keyword evidence="3" id="KW-0813">Transport</keyword>
<keyword evidence="5 7" id="KW-1133">Transmembrane helix</keyword>
<evidence type="ECO:0000259" key="8">
    <source>
        <dbReference type="PROSITE" id="PS50850"/>
    </source>
</evidence>
<dbReference type="Pfam" id="PF07690">
    <property type="entry name" value="MFS_1"/>
    <property type="match status" value="1"/>
</dbReference>
<keyword evidence="4 7" id="KW-0812">Transmembrane</keyword>
<comment type="similarity">
    <text evidence="2">Belongs to the major facilitator superfamily.</text>
</comment>
<dbReference type="STRING" id="604330.SAMN04489857_1529"/>
<feature type="transmembrane region" description="Helical" evidence="7">
    <location>
        <begin position="160"/>
        <end position="179"/>
    </location>
</feature>
<proteinExistence type="inferred from homology"/>
<feature type="transmembrane region" description="Helical" evidence="7">
    <location>
        <begin position="277"/>
        <end position="295"/>
    </location>
</feature>
<evidence type="ECO:0000256" key="5">
    <source>
        <dbReference type="ARBA" id="ARBA00022989"/>
    </source>
</evidence>
<evidence type="ECO:0000256" key="3">
    <source>
        <dbReference type="ARBA" id="ARBA00022448"/>
    </source>
</evidence>
<reference evidence="10" key="1">
    <citation type="submission" date="2016-10" db="EMBL/GenBank/DDBJ databases">
        <authorList>
            <person name="Varghese N."/>
            <person name="Submissions S."/>
        </authorList>
    </citation>
    <scope>NUCLEOTIDE SEQUENCE [LARGE SCALE GENOMIC DNA]</scope>
    <source>
        <strain evidence="10">DSM 22619</strain>
    </source>
</reference>
<accession>A0A1G6KUX0</accession>
<dbReference type="InterPro" id="IPR011701">
    <property type="entry name" value="MFS"/>
</dbReference>
<evidence type="ECO:0000256" key="6">
    <source>
        <dbReference type="ARBA" id="ARBA00023136"/>
    </source>
</evidence>
<dbReference type="PANTHER" id="PTHR23514:SF3">
    <property type="entry name" value="BYPASS OF STOP CODON PROTEIN 6"/>
    <property type="match status" value="1"/>
</dbReference>
<dbReference type="PANTHER" id="PTHR23514">
    <property type="entry name" value="BYPASS OF STOP CODON PROTEIN 6"/>
    <property type="match status" value="1"/>
</dbReference>
<evidence type="ECO:0000313" key="9">
    <source>
        <dbReference type="EMBL" id="SDC34889.1"/>
    </source>
</evidence>
<dbReference type="InterPro" id="IPR036259">
    <property type="entry name" value="MFS_trans_sf"/>
</dbReference>
<dbReference type="AlphaFoldDB" id="A0A1G6KUX0"/>
<comment type="subcellular location">
    <subcellularLocation>
        <location evidence="1">Cell membrane</location>
        <topology evidence="1">Multi-pass membrane protein</topology>
    </subcellularLocation>
</comment>
<dbReference type="PROSITE" id="PS50850">
    <property type="entry name" value="MFS"/>
    <property type="match status" value="1"/>
</dbReference>
<feature type="domain" description="Major facilitator superfamily (MFS) profile" evidence="8">
    <location>
        <begin position="5"/>
        <end position="388"/>
    </location>
</feature>
<protein>
    <submittedName>
        <fullName evidence="9">Fucose permease</fullName>
    </submittedName>
</protein>
<feature type="transmembrane region" description="Helical" evidence="7">
    <location>
        <begin position="218"/>
        <end position="238"/>
    </location>
</feature>
<keyword evidence="10" id="KW-1185">Reference proteome</keyword>
<evidence type="ECO:0000313" key="10">
    <source>
        <dbReference type="Proteomes" id="UP000198528"/>
    </source>
</evidence>
<evidence type="ECO:0000256" key="1">
    <source>
        <dbReference type="ARBA" id="ARBA00004651"/>
    </source>
</evidence>
<feature type="transmembrane region" description="Helical" evidence="7">
    <location>
        <begin position="71"/>
        <end position="93"/>
    </location>
</feature>
<dbReference type="SUPFAM" id="SSF103473">
    <property type="entry name" value="MFS general substrate transporter"/>
    <property type="match status" value="1"/>
</dbReference>
<feature type="transmembrane region" description="Helical" evidence="7">
    <location>
        <begin position="34"/>
        <end position="59"/>
    </location>
</feature>
<dbReference type="Gene3D" id="1.20.1250.20">
    <property type="entry name" value="MFS general substrate transporter like domains"/>
    <property type="match status" value="2"/>
</dbReference>
<evidence type="ECO:0000256" key="7">
    <source>
        <dbReference type="SAM" id="Phobius"/>
    </source>
</evidence>
<keyword evidence="6 7" id="KW-0472">Membrane</keyword>
<gene>
    <name evidence="9" type="ORF">SAMN04487824_11038</name>
</gene>
<evidence type="ECO:0000256" key="4">
    <source>
        <dbReference type="ARBA" id="ARBA00022692"/>
    </source>
</evidence>
<dbReference type="InterPro" id="IPR020846">
    <property type="entry name" value="MFS_dom"/>
</dbReference>
<feature type="transmembrane region" description="Helical" evidence="7">
    <location>
        <begin position="364"/>
        <end position="384"/>
    </location>
</feature>
<organism evidence="9 10">
    <name type="scientific">Parafannyhessea umbonata</name>
    <dbReference type="NCBI Taxonomy" id="604330"/>
    <lineage>
        <taxon>Bacteria</taxon>
        <taxon>Bacillati</taxon>
        <taxon>Actinomycetota</taxon>
        <taxon>Coriobacteriia</taxon>
        <taxon>Coriobacteriales</taxon>
        <taxon>Atopobiaceae</taxon>
        <taxon>Parafannyhessea</taxon>
    </lineage>
</organism>
<dbReference type="RefSeq" id="WP_090846404.1">
    <property type="nucleotide sequence ID" value="NZ_FMZL01000010.1"/>
</dbReference>
<dbReference type="GO" id="GO:0005886">
    <property type="term" value="C:plasma membrane"/>
    <property type="evidence" value="ECO:0007669"/>
    <property type="project" value="UniProtKB-SubCell"/>
</dbReference>
<feature type="transmembrane region" description="Helical" evidence="7">
    <location>
        <begin position="244"/>
        <end position="265"/>
    </location>
</feature>
<sequence length="399" mass="40898">MTHALIAIIYLAFVSLGLPDGLLGAAWPAMHADLGAAVSLAGAISVVICLGTIVSSLMTDALVRRLGTGRLTAASVALTAVALFGFSTCTALWQLVLWAIPYGLGAGAVDAALNAFVATHYAARHMNWLHCCWGIGAAAGPMIMSWQMSGAAGWPGGYRVVGVVQVALVAAIALSLPLWHDRKGGAGERGGAHGAGRAAATRRELLSRPGVPQAMAGFLCYCALESSCGLWASTFLVLGHGVSAQTAALLASLFYAGITVGRFLSGVLTLRLDGRQLLRLGEVVMALGIVTMLVAPGVVALGAGLALLGLGCAPIYPQMIQLTPTRFGTDGAQSLMGMQMACAYVGSMAFPPLMGLVVEGVSPLLLPVVAAVLLVVMTCSLTVCDRRATGPSPETRCSR</sequence>
<evidence type="ECO:0000256" key="2">
    <source>
        <dbReference type="ARBA" id="ARBA00008335"/>
    </source>
</evidence>
<dbReference type="EMBL" id="FMZL01000010">
    <property type="protein sequence ID" value="SDC34889.1"/>
    <property type="molecule type" value="Genomic_DNA"/>
</dbReference>
<dbReference type="GO" id="GO:0022857">
    <property type="term" value="F:transmembrane transporter activity"/>
    <property type="evidence" value="ECO:0007669"/>
    <property type="project" value="InterPro"/>
</dbReference>
<dbReference type="InterPro" id="IPR051788">
    <property type="entry name" value="MFS_Transporter"/>
</dbReference>
<feature type="transmembrane region" description="Helical" evidence="7">
    <location>
        <begin position="128"/>
        <end position="148"/>
    </location>
</feature>